<accession>A0A444RQE6</accession>
<dbReference type="AlphaFoldDB" id="A0A444RQE6"/>
<dbReference type="EMBL" id="RSDZ01000109">
    <property type="protein sequence ID" value="RXG43295.1"/>
    <property type="molecule type" value="Genomic_DNA"/>
</dbReference>
<gene>
    <name evidence="2" type="ORF">VDGE_07457</name>
</gene>
<feature type="region of interest" description="Disordered" evidence="1">
    <location>
        <begin position="1"/>
        <end position="52"/>
    </location>
</feature>
<evidence type="ECO:0000313" key="2">
    <source>
        <dbReference type="EMBL" id="RXG43295.1"/>
    </source>
</evidence>
<dbReference type="Proteomes" id="UP000288725">
    <property type="component" value="Chromosome 5"/>
</dbReference>
<comment type="caution">
    <text evidence="2">The sequence shown here is derived from an EMBL/GenBank/DDBJ whole genome shotgun (WGS) entry which is preliminary data.</text>
</comment>
<dbReference type="Gene3D" id="2.170.270.10">
    <property type="entry name" value="SET domain"/>
    <property type="match status" value="1"/>
</dbReference>
<sequence>MAPPQLPKNWPPHLPYITSPAYSKQLTPSQRAALRRQRPEDPDIPAAQTPTISPLVKITPITEATHPACGQSGLFTTRALKPGAFVLLYLGTVHGERPPVGEGGRDEADESDYDLWLDRDEGVAVDAARGGNEARFVNDYRGVAARPNAEFREVWSRRFGERCMGVFVLPAPGRGQPGKGGVGKGQEILGIQYTPLVTDIVPWKHGGLHNLNHHHVTSDWPRTYRRNLRSAPGSSYSVHRFDIIPSPIAKRACRITSSE</sequence>
<dbReference type="InterPro" id="IPR046341">
    <property type="entry name" value="SET_dom_sf"/>
</dbReference>
<evidence type="ECO:0000313" key="3">
    <source>
        <dbReference type="Proteomes" id="UP000288725"/>
    </source>
</evidence>
<dbReference type="SUPFAM" id="SSF82199">
    <property type="entry name" value="SET domain"/>
    <property type="match status" value="1"/>
</dbReference>
<evidence type="ECO:0000256" key="1">
    <source>
        <dbReference type="SAM" id="MobiDB-lite"/>
    </source>
</evidence>
<evidence type="ECO:0008006" key="4">
    <source>
        <dbReference type="Google" id="ProtNLM"/>
    </source>
</evidence>
<reference evidence="2 3" key="1">
    <citation type="submission" date="2018-12" db="EMBL/GenBank/DDBJ databases">
        <title>Genome of Verticillium dahliae isolate Getta Getta.</title>
        <authorList>
            <person name="Gardiner D.M."/>
        </authorList>
    </citation>
    <scope>NUCLEOTIDE SEQUENCE [LARGE SCALE GENOMIC DNA]</scope>
    <source>
        <strain evidence="2 3">Getta Getta</strain>
    </source>
</reference>
<feature type="compositionally biased region" description="Polar residues" evidence="1">
    <location>
        <begin position="20"/>
        <end position="30"/>
    </location>
</feature>
<name>A0A444RQE6_VERDA</name>
<organism evidence="2 3">
    <name type="scientific">Verticillium dahliae</name>
    <name type="common">Verticillium wilt</name>
    <dbReference type="NCBI Taxonomy" id="27337"/>
    <lineage>
        <taxon>Eukaryota</taxon>
        <taxon>Fungi</taxon>
        <taxon>Dikarya</taxon>
        <taxon>Ascomycota</taxon>
        <taxon>Pezizomycotina</taxon>
        <taxon>Sordariomycetes</taxon>
        <taxon>Hypocreomycetidae</taxon>
        <taxon>Glomerellales</taxon>
        <taxon>Plectosphaerellaceae</taxon>
        <taxon>Verticillium</taxon>
    </lineage>
</organism>
<feature type="compositionally biased region" description="Pro residues" evidence="1">
    <location>
        <begin position="1"/>
        <end position="14"/>
    </location>
</feature>
<protein>
    <recommendedName>
        <fullName evidence="4">SET domain-containing protein</fullName>
    </recommendedName>
</protein>
<proteinExistence type="predicted"/>